<evidence type="ECO:0000313" key="2">
    <source>
        <dbReference type="Proteomes" id="UP000187251"/>
    </source>
</evidence>
<sequence length="174" mass="19004">MFNLYQQTAKLAQFKPRVERHGDEPAGAADLYINFTDSNSILTELHPRLRHALYKADENDPQGSTVPPEPTQRVFGDLIEELKFKRELKGAAVVIGFGLGAPSDIVLDPVDVLNFSAGLMEGGSVNIAFRVKCHPTSDQAKKLYEVMGREITVTVTPAVEKQGSLGLNLEPEAA</sequence>
<evidence type="ECO:0000313" key="1">
    <source>
        <dbReference type="EMBL" id="OMG85424.1"/>
    </source>
</evidence>
<proteinExistence type="predicted"/>
<dbReference type="EMBL" id="MJMN01000016">
    <property type="protein sequence ID" value="OMG85424.1"/>
    <property type="molecule type" value="Genomic_DNA"/>
</dbReference>
<gene>
    <name evidence="1" type="ORF">BIZ92_27135</name>
</gene>
<dbReference type="RefSeq" id="WP_076412577.1">
    <property type="nucleotide sequence ID" value="NZ_MJMN01000016.1"/>
</dbReference>
<dbReference type="Proteomes" id="UP000187251">
    <property type="component" value="Unassembled WGS sequence"/>
</dbReference>
<dbReference type="OrthoDB" id="9033198at2"/>
<dbReference type="AlphaFoldDB" id="A0A1R1JSF9"/>
<reference evidence="1 2" key="1">
    <citation type="submission" date="2016-09" db="EMBL/GenBank/DDBJ databases">
        <title>Phylogenomics of Achromobacter.</title>
        <authorList>
            <person name="Jeukens J."/>
            <person name="Freschi L."/>
            <person name="Vincent A.T."/>
            <person name="Emond-Rheault J.-G."/>
            <person name="Kukavica-Ibrulj I."/>
            <person name="Charette S.J."/>
            <person name="Levesque R.C."/>
        </authorList>
    </citation>
    <scope>NUCLEOTIDE SEQUENCE [LARGE SCALE GENOMIC DNA]</scope>
    <source>
        <strain evidence="1 2">AUS488</strain>
    </source>
</reference>
<protein>
    <submittedName>
        <fullName evidence="1">Uncharacterized protein</fullName>
    </submittedName>
</protein>
<organism evidence="1 2">
    <name type="scientific">Alcaligenes xylosoxydans xylosoxydans</name>
    <name type="common">Achromobacter xylosoxidans</name>
    <dbReference type="NCBI Taxonomy" id="85698"/>
    <lineage>
        <taxon>Bacteria</taxon>
        <taxon>Pseudomonadati</taxon>
        <taxon>Pseudomonadota</taxon>
        <taxon>Betaproteobacteria</taxon>
        <taxon>Burkholderiales</taxon>
        <taxon>Alcaligenaceae</taxon>
        <taxon>Achromobacter</taxon>
    </lineage>
</organism>
<accession>A0A1R1JSF9</accession>
<name>A0A1R1JSF9_ALCXX</name>
<comment type="caution">
    <text evidence="1">The sequence shown here is derived from an EMBL/GenBank/DDBJ whole genome shotgun (WGS) entry which is preliminary data.</text>
</comment>